<dbReference type="InterPro" id="IPR002173">
    <property type="entry name" value="Carboh/pur_kinase_PfkB_CS"/>
</dbReference>
<keyword evidence="10 12" id="KW-0630">Potassium</keyword>
<dbReference type="EC" id="2.7.1.15" evidence="2 12"/>
<dbReference type="PANTHER" id="PTHR10584">
    <property type="entry name" value="SUGAR KINASE"/>
    <property type="match status" value="1"/>
</dbReference>
<dbReference type="GO" id="GO:0019303">
    <property type="term" value="P:D-ribose catabolic process"/>
    <property type="evidence" value="ECO:0007669"/>
    <property type="project" value="UniProtKB-UniRule"/>
</dbReference>
<evidence type="ECO:0000256" key="1">
    <source>
        <dbReference type="ARBA" id="ARBA00005380"/>
    </source>
</evidence>
<keyword evidence="11 12" id="KW-0119">Carbohydrate metabolism</keyword>
<comment type="subcellular location">
    <subcellularLocation>
        <location evidence="12">Cytoplasm</location>
    </subcellularLocation>
</comment>
<feature type="binding site" evidence="12">
    <location>
        <position position="251"/>
    </location>
    <ligand>
        <name>substrate</name>
    </ligand>
</feature>
<dbReference type="HAMAP" id="MF_01987">
    <property type="entry name" value="Ribokinase"/>
    <property type="match status" value="1"/>
</dbReference>
<dbReference type="SUPFAM" id="SSF53613">
    <property type="entry name" value="Ribokinase-like"/>
    <property type="match status" value="1"/>
</dbReference>
<dbReference type="PROSITE" id="PS00584">
    <property type="entry name" value="PFKB_KINASES_2"/>
    <property type="match status" value="1"/>
</dbReference>
<feature type="binding site" evidence="12">
    <location>
        <position position="281"/>
    </location>
    <ligand>
        <name>K(+)</name>
        <dbReference type="ChEBI" id="CHEBI:29103"/>
    </ligand>
</feature>
<feature type="active site" description="Proton acceptor" evidence="12">
    <location>
        <position position="251"/>
    </location>
</feature>
<feature type="binding site" evidence="12">
    <location>
        <position position="290"/>
    </location>
    <ligand>
        <name>K(+)</name>
        <dbReference type="ChEBI" id="CHEBI:29103"/>
    </ligand>
</feature>
<dbReference type="CDD" id="cd01174">
    <property type="entry name" value="ribokinase"/>
    <property type="match status" value="1"/>
</dbReference>
<dbReference type="GO" id="GO:0005829">
    <property type="term" value="C:cytosol"/>
    <property type="evidence" value="ECO:0007669"/>
    <property type="project" value="TreeGrafter"/>
</dbReference>
<comment type="similarity">
    <text evidence="12">Belongs to the carbohydrate kinase PfkB family. Ribokinase subfamily.</text>
</comment>
<feature type="binding site" evidence="12">
    <location>
        <position position="247"/>
    </location>
    <ligand>
        <name>K(+)</name>
        <dbReference type="ChEBI" id="CHEBI:29103"/>
    </ligand>
</feature>
<name>A0A3A1V103_9BACL</name>
<keyword evidence="12" id="KW-0963">Cytoplasm</keyword>
<evidence type="ECO:0000256" key="2">
    <source>
        <dbReference type="ARBA" id="ARBA00012035"/>
    </source>
</evidence>
<feature type="binding site" evidence="12">
    <location>
        <position position="182"/>
    </location>
    <ligand>
        <name>ATP</name>
        <dbReference type="ChEBI" id="CHEBI:30616"/>
    </ligand>
</feature>
<dbReference type="Proteomes" id="UP000266482">
    <property type="component" value="Unassembled WGS sequence"/>
</dbReference>
<keyword evidence="8 12" id="KW-0067">ATP-binding</keyword>
<evidence type="ECO:0000256" key="3">
    <source>
        <dbReference type="ARBA" id="ARBA00016943"/>
    </source>
</evidence>
<comment type="catalytic activity">
    <reaction evidence="12">
        <text>D-ribose + ATP = D-ribose 5-phosphate + ADP + H(+)</text>
        <dbReference type="Rhea" id="RHEA:13697"/>
        <dbReference type="ChEBI" id="CHEBI:15378"/>
        <dbReference type="ChEBI" id="CHEBI:30616"/>
        <dbReference type="ChEBI" id="CHEBI:47013"/>
        <dbReference type="ChEBI" id="CHEBI:78346"/>
        <dbReference type="ChEBI" id="CHEBI:456216"/>
        <dbReference type="EC" id="2.7.1.15"/>
    </reaction>
</comment>
<dbReference type="PRINTS" id="PR00990">
    <property type="entry name" value="RIBOKINASE"/>
</dbReference>
<keyword evidence="15" id="KW-1185">Reference proteome</keyword>
<dbReference type="OrthoDB" id="9775849at2"/>
<dbReference type="RefSeq" id="WP_119600963.1">
    <property type="nucleotide sequence ID" value="NZ_QXQA01000011.1"/>
</dbReference>
<dbReference type="GO" id="GO:0004747">
    <property type="term" value="F:ribokinase activity"/>
    <property type="evidence" value="ECO:0007669"/>
    <property type="project" value="UniProtKB-UniRule"/>
</dbReference>
<dbReference type="Gene3D" id="3.40.1190.20">
    <property type="match status" value="1"/>
</dbReference>
<dbReference type="EMBL" id="QXQA01000011">
    <property type="protein sequence ID" value="RIX51230.1"/>
    <property type="molecule type" value="Genomic_DNA"/>
</dbReference>
<evidence type="ECO:0000256" key="12">
    <source>
        <dbReference type="HAMAP-Rule" id="MF_01987"/>
    </source>
</evidence>
<dbReference type="InterPro" id="IPR011611">
    <property type="entry name" value="PfkB_dom"/>
</dbReference>
<comment type="caution">
    <text evidence="14">The sequence shown here is derived from an EMBL/GenBank/DDBJ whole genome shotgun (WGS) entry which is preliminary data.</text>
</comment>
<evidence type="ECO:0000256" key="11">
    <source>
        <dbReference type="ARBA" id="ARBA00023277"/>
    </source>
</evidence>
<comment type="pathway">
    <text evidence="12">Carbohydrate metabolism; D-ribose degradation; D-ribose 5-phosphate from beta-D-ribopyranose: step 2/2.</text>
</comment>
<feature type="domain" description="Carbohydrate kinase PfkB" evidence="13">
    <location>
        <begin position="1"/>
        <end position="293"/>
    </location>
</feature>
<accession>A0A3A1V103</accession>
<proteinExistence type="inferred from homology"/>
<sequence>MNKLLVIGSMNMDVVSNVKQFPLPGETIHSSGTAFVPGGKGANQAVAAASAGGDCAMVGAVGLDPFGETLIASLEERGVNAGAVIRKEGTSGIAFITVNEEGENHIILSAGANGEVTAADVASAASWDGVYAVLLQNEIPWAATMAAVQAAHAAGVRVFLNPAPARTLPDELFPLLDTLIMNETEAALVAGVPVSDPATAAAAAELVLGKGAAGVIVTLGEQGCFYADAQGARLFVPAFRVRPADTTAAGDTFIGAYAAACANGYGKEEALRYATAASALAVTRPGAQSSIPSKAEIEAFLTVQQ</sequence>
<keyword evidence="7 12" id="KW-0418">Kinase</keyword>
<evidence type="ECO:0000256" key="7">
    <source>
        <dbReference type="ARBA" id="ARBA00022777"/>
    </source>
</evidence>
<evidence type="ECO:0000313" key="14">
    <source>
        <dbReference type="EMBL" id="RIX51230.1"/>
    </source>
</evidence>
<comment type="caution">
    <text evidence="12">Lacks conserved residue(s) required for the propagation of feature annotation.</text>
</comment>
<feature type="binding site" evidence="12">
    <location>
        <begin position="11"/>
        <end position="13"/>
    </location>
    <ligand>
        <name>substrate</name>
    </ligand>
</feature>
<feature type="binding site" evidence="12">
    <location>
        <position position="245"/>
    </location>
    <ligand>
        <name>K(+)</name>
        <dbReference type="ChEBI" id="CHEBI:29103"/>
    </ligand>
</feature>
<protein>
    <recommendedName>
        <fullName evidence="3 12">Ribokinase</fullName>
        <shortName evidence="12">RK</shortName>
        <ecNumber evidence="2 12">2.7.1.15</ecNumber>
    </recommendedName>
</protein>
<evidence type="ECO:0000256" key="10">
    <source>
        <dbReference type="ARBA" id="ARBA00022958"/>
    </source>
</evidence>
<comment type="function">
    <text evidence="12">Catalyzes the phosphorylation of ribose at O-5 in a reaction requiring ATP and magnesium. The resulting D-ribose-5-phosphate can then be used either for sythesis of nucleotides, histidine, and tryptophan, or as a component of the pentose phosphate pathway.</text>
</comment>
<dbReference type="PANTHER" id="PTHR10584:SF166">
    <property type="entry name" value="RIBOKINASE"/>
    <property type="match status" value="1"/>
</dbReference>
<comment type="subunit">
    <text evidence="12">Homodimer.</text>
</comment>
<dbReference type="GO" id="GO:0005524">
    <property type="term" value="F:ATP binding"/>
    <property type="evidence" value="ECO:0007669"/>
    <property type="project" value="UniProtKB-UniRule"/>
</dbReference>
<comment type="cofactor">
    <cofactor evidence="12">
        <name>Mg(2+)</name>
        <dbReference type="ChEBI" id="CHEBI:18420"/>
    </cofactor>
    <text evidence="12">Requires a divalent cation, most likely magnesium in vivo, as an electrophilic catalyst to aid phosphoryl group transfer. It is the chelate of the metal and the nucleotide that is the actual substrate.</text>
</comment>
<gene>
    <name evidence="12 14" type="primary">rbsK</name>
    <name evidence="14" type="ORF">D3P08_17320</name>
</gene>
<evidence type="ECO:0000313" key="15">
    <source>
        <dbReference type="Proteomes" id="UP000266482"/>
    </source>
</evidence>
<dbReference type="Pfam" id="PF00294">
    <property type="entry name" value="PfkB"/>
    <property type="match status" value="1"/>
</dbReference>
<evidence type="ECO:0000256" key="6">
    <source>
        <dbReference type="ARBA" id="ARBA00022741"/>
    </source>
</evidence>
<feature type="binding site" evidence="12">
    <location>
        <position position="138"/>
    </location>
    <ligand>
        <name>substrate</name>
    </ligand>
</feature>
<dbReference type="AlphaFoldDB" id="A0A3A1V103"/>
<evidence type="ECO:0000256" key="4">
    <source>
        <dbReference type="ARBA" id="ARBA00022679"/>
    </source>
</evidence>
<keyword evidence="4 12" id="KW-0808">Transferase</keyword>
<reference evidence="14 15" key="1">
    <citation type="submission" date="2018-09" db="EMBL/GenBank/DDBJ databases">
        <title>Paenibacillus aracenensis nov. sp. isolated from a cave in southern Spain.</title>
        <authorList>
            <person name="Jurado V."/>
            <person name="Gutierrez-Patricio S."/>
            <person name="Gonzalez-Pimentel J.L."/>
            <person name="Miller A.Z."/>
            <person name="Laiz L."/>
            <person name="Saiz-Jimenez C."/>
        </authorList>
    </citation>
    <scope>NUCLEOTIDE SEQUENCE [LARGE SCALE GENOMIC DNA]</scope>
    <source>
        <strain evidence="14 15">DSM 22867</strain>
    </source>
</reference>
<organism evidence="14 15">
    <name type="scientific">Paenibacillus nanensis</name>
    <dbReference type="NCBI Taxonomy" id="393251"/>
    <lineage>
        <taxon>Bacteria</taxon>
        <taxon>Bacillati</taxon>
        <taxon>Bacillota</taxon>
        <taxon>Bacilli</taxon>
        <taxon>Bacillales</taxon>
        <taxon>Paenibacillaceae</taxon>
        <taxon>Paenibacillus</taxon>
    </lineage>
</organism>
<feature type="binding site" evidence="12">
    <location>
        <begin position="218"/>
        <end position="223"/>
    </location>
    <ligand>
        <name>ATP</name>
        <dbReference type="ChEBI" id="CHEBI:30616"/>
    </ligand>
</feature>
<dbReference type="InterPro" id="IPR029056">
    <property type="entry name" value="Ribokinase-like"/>
</dbReference>
<dbReference type="NCBIfam" id="TIGR02152">
    <property type="entry name" value="D_ribokin_bact"/>
    <property type="match status" value="1"/>
</dbReference>
<keyword evidence="5 12" id="KW-0479">Metal-binding</keyword>
<keyword evidence="6 12" id="KW-0547">Nucleotide-binding</keyword>
<evidence type="ECO:0000259" key="13">
    <source>
        <dbReference type="Pfam" id="PF00294"/>
    </source>
</evidence>
<dbReference type="GO" id="GO:0046872">
    <property type="term" value="F:metal ion binding"/>
    <property type="evidence" value="ECO:0007669"/>
    <property type="project" value="UniProtKB-KW"/>
</dbReference>
<dbReference type="InterPro" id="IPR011877">
    <property type="entry name" value="Ribokinase"/>
</dbReference>
<evidence type="ECO:0000256" key="5">
    <source>
        <dbReference type="ARBA" id="ARBA00022723"/>
    </source>
</evidence>
<evidence type="ECO:0000256" key="9">
    <source>
        <dbReference type="ARBA" id="ARBA00022842"/>
    </source>
</evidence>
<feature type="binding site" evidence="12">
    <location>
        <begin position="39"/>
        <end position="43"/>
    </location>
    <ligand>
        <name>substrate</name>
    </ligand>
</feature>
<evidence type="ECO:0000256" key="8">
    <source>
        <dbReference type="ARBA" id="ARBA00022840"/>
    </source>
</evidence>
<dbReference type="InterPro" id="IPR002139">
    <property type="entry name" value="Ribo/fructo_kinase"/>
</dbReference>
<feature type="binding site" evidence="12">
    <location>
        <position position="286"/>
    </location>
    <ligand>
        <name>K(+)</name>
        <dbReference type="ChEBI" id="CHEBI:29103"/>
    </ligand>
</feature>
<feature type="binding site" evidence="12">
    <location>
        <position position="284"/>
    </location>
    <ligand>
        <name>K(+)</name>
        <dbReference type="ChEBI" id="CHEBI:29103"/>
    </ligand>
</feature>
<dbReference type="UniPathway" id="UPA00916">
    <property type="reaction ID" value="UER00889"/>
</dbReference>
<feature type="binding site" evidence="12">
    <location>
        <begin position="250"/>
        <end position="251"/>
    </location>
    <ligand>
        <name>ATP</name>
        <dbReference type="ChEBI" id="CHEBI:30616"/>
    </ligand>
</feature>
<keyword evidence="9 12" id="KW-0460">Magnesium</keyword>
<comment type="activity regulation">
    <text evidence="12">Activated by a monovalent cation that binds near, but not in, the active site. The most likely occupant of the site in vivo is potassium. Ion binding induces a conformational change that may alter substrate affinity.</text>
</comment>
<comment type="similarity">
    <text evidence="1">Belongs to the carbohydrate kinase pfkB family.</text>
</comment>